<dbReference type="AlphaFoldDB" id="A0A378RWB1"/>
<protein>
    <submittedName>
        <fullName evidence="1">Uncharacterized protein</fullName>
    </submittedName>
</protein>
<reference evidence="1 2" key="1">
    <citation type="submission" date="2018-06" db="EMBL/GenBank/DDBJ databases">
        <authorList>
            <consortium name="Pathogen Informatics"/>
            <person name="Doyle S."/>
        </authorList>
    </citation>
    <scope>NUCLEOTIDE SEQUENCE [LARGE SCALE GENOMIC DNA]</scope>
    <source>
        <strain evidence="1 2">NCTC11179</strain>
    </source>
</reference>
<keyword evidence="2" id="KW-1185">Reference proteome</keyword>
<dbReference type="EMBL" id="UGQL01000002">
    <property type="protein sequence ID" value="STZ69431.1"/>
    <property type="molecule type" value="Genomic_DNA"/>
</dbReference>
<evidence type="ECO:0000313" key="2">
    <source>
        <dbReference type="Proteomes" id="UP000255024"/>
    </source>
</evidence>
<dbReference type="Proteomes" id="UP000255024">
    <property type="component" value="Unassembled WGS sequence"/>
</dbReference>
<proteinExistence type="predicted"/>
<organism evidence="1 2">
    <name type="scientific">Myroides odoratus</name>
    <name type="common">Flavobacterium odoratum</name>
    <dbReference type="NCBI Taxonomy" id="256"/>
    <lineage>
        <taxon>Bacteria</taxon>
        <taxon>Pseudomonadati</taxon>
        <taxon>Bacteroidota</taxon>
        <taxon>Flavobacteriia</taxon>
        <taxon>Flavobacteriales</taxon>
        <taxon>Flavobacteriaceae</taxon>
        <taxon>Myroides</taxon>
    </lineage>
</organism>
<gene>
    <name evidence="1" type="ORF">NCTC11179_02937</name>
</gene>
<accession>A0A378RWB1</accession>
<sequence>MKNLLHSNKAYDIFIFASANVQFFIDYLYISYLLTPL</sequence>
<evidence type="ECO:0000313" key="1">
    <source>
        <dbReference type="EMBL" id="STZ69431.1"/>
    </source>
</evidence>
<name>A0A378RWB1_MYROD</name>